<sequence length="271" mass="31293">MWRRGAAGATQRYGQSMAKRCRSHRSLRWIVALTMAAVMCYISSQSLATPSVTETFVVNATHGTRHDFYYLFHCDKKFRQDVLDIPTHDDWVAMRKVYAAVMKHETSASALDGDGFHVPIYVDIDPVMQRSVYAKERIPKGTVVWTDLYEGAFERPEQYRIFLINMPRKFACEMLYDWTYYLEDKEAELGTTLYAVMDDSALINSGRDPNKPNVVDVSRPNSTLTDVVATRDIEVGEQLLADYKDCRFKDGEKFFGMKPPKSPSRYFTRRR</sequence>
<dbReference type="Gene3D" id="2.170.270.10">
    <property type="entry name" value="SET domain"/>
    <property type="match status" value="1"/>
</dbReference>
<feature type="domain" description="SET" evidence="1">
    <location>
        <begin position="118"/>
        <end position="244"/>
    </location>
</feature>
<name>A0A7R9WX96_9STRA</name>
<reference evidence="2" key="1">
    <citation type="submission" date="2021-01" db="EMBL/GenBank/DDBJ databases">
        <authorList>
            <person name="Corre E."/>
            <person name="Pelletier E."/>
            <person name="Niang G."/>
            <person name="Scheremetjew M."/>
            <person name="Finn R."/>
            <person name="Kale V."/>
            <person name="Holt S."/>
            <person name="Cochrane G."/>
            <person name="Meng A."/>
            <person name="Brown T."/>
            <person name="Cohen L."/>
        </authorList>
    </citation>
    <scope>NUCLEOTIDE SEQUENCE</scope>
    <source>
        <strain evidence="2">CCMP3328</strain>
    </source>
</reference>
<dbReference type="PROSITE" id="PS50280">
    <property type="entry name" value="SET"/>
    <property type="match status" value="1"/>
</dbReference>
<accession>A0A7R9WX96</accession>
<organism evidence="2">
    <name type="scientific">Craspedostauros australis</name>
    <dbReference type="NCBI Taxonomy" id="1486917"/>
    <lineage>
        <taxon>Eukaryota</taxon>
        <taxon>Sar</taxon>
        <taxon>Stramenopiles</taxon>
        <taxon>Ochrophyta</taxon>
        <taxon>Bacillariophyta</taxon>
        <taxon>Bacillariophyceae</taxon>
        <taxon>Bacillariophycidae</taxon>
        <taxon>Naviculales</taxon>
        <taxon>Naviculaceae</taxon>
        <taxon>Craspedostauros</taxon>
    </lineage>
</organism>
<evidence type="ECO:0000313" key="2">
    <source>
        <dbReference type="EMBL" id="CAD8336138.1"/>
    </source>
</evidence>
<gene>
    <name evidence="2" type="ORF">CAUS1442_LOCUS8266</name>
</gene>
<dbReference type="Pfam" id="PF00856">
    <property type="entry name" value="SET"/>
    <property type="match status" value="1"/>
</dbReference>
<dbReference type="EMBL" id="HBEF01013150">
    <property type="protein sequence ID" value="CAD8336138.1"/>
    <property type="molecule type" value="Transcribed_RNA"/>
</dbReference>
<protein>
    <recommendedName>
        <fullName evidence="1">SET domain-containing protein</fullName>
    </recommendedName>
</protein>
<dbReference type="InterPro" id="IPR046341">
    <property type="entry name" value="SET_dom_sf"/>
</dbReference>
<proteinExistence type="predicted"/>
<dbReference type="AlphaFoldDB" id="A0A7R9WX96"/>
<dbReference type="SUPFAM" id="SSF82199">
    <property type="entry name" value="SET domain"/>
    <property type="match status" value="1"/>
</dbReference>
<evidence type="ECO:0000259" key="1">
    <source>
        <dbReference type="PROSITE" id="PS50280"/>
    </source>
</evidence>
<dbReference type="InterPro" id="IPR001214">
    <property type="entry name" value="SET_dom"/>
</dbReference>